<dbReference type="AlphaFoldDB" id="A0A836FXJ3"/>
<feature type="non-terminal residue" evidence="2">
    <location>
        <position position="384"/>
    </location>
</feature>
<dbReference type="InterPro" id="IPR036291">
    <property type="entry name" value="NAD(P)-bd_dom_sf"/>
</dbReference>
<evidence type="ECO:0000313" key="2">
    <source>
        <dbReference type="EMBL" id="KAG5327595.1"/>
    </source>
</evidence>
<dbReference type="PANTHER" id="PTHR43677:SF4">
    <property type="entry name" value="QUINONE OXIDOREDUCTASE-LIKE PROTEIN 2"/>
    <property type="match status" value="1"/>
</dbReference>
<dbReference type="InterPro" id="IPR020843">
    <property type="entry name" value="ER"/>
</dbReference>
<dbReference type="SUPFAM" id="SSF50129">
    <property type="entry name" value="GroES-like"/>
    <property type="match status" value="1"/>
</dbReference>
<accession>A0A836FXJ3</accession>
<gene>
    <name evidence="2" type="primary">Cryzl2</name>
    <name evidence="2" type="ORF">G6Z78_0005357</name>
</gene>
<sequence length="384" mass="43440">MKLFANSRAVIEKNLKIFQRYTKLDRLATSLKRIRKIIEPTRSTQTGRKLRAAVLHGPCNLKLDYIPEEKLQQTQIRVNVHFCGLTGSDVLFWRGEHRSTPKSTMVLGFEVSGTILEIGRLAHEQTGYQMGEEVVVHNYPVCGGLAESCLAHYKDVFRLMRRASLKNAAAVTDDYFSALLAISRRARIQRNECLLVNAKHSRSALAVIDLATRVFGAKPIAICDDARRAQLCANLGATVIYRNECCLPYKLKKISGKEEVRVMIETEGDPCIQNVVKCLEHDSLIAVLGSARNKRCLDFFFVPINCMMFAVAAEYYKIADTVVYRETMQHVLDYKSECAIRPRVSAIFGLNHINDAFNYYAKVPSGKVLIDLKDHDRLTIYDKS</sequence>
<dbReference type="Gene3D" id="3.40.50.720">
    <property type="entry name" value="NAD(P)-binding Rossmann-like Domain"/>
    <property type="match status" value="1"/>
</dbReference>
<reference evidence="2" key="1">
    <citation type="submission" date="2020-02" db="EMBL/GenBank/DDBJ databases">
        <title>Relaxed selection underlies rapid genomic changes in the transitions from sociality to social parasitism in ants.</title>
        <authorList>
            <person name="Bi X."/>
        </authorList>
    </citation>
    <scope>NUCLEOTIDE SEQUENCE</scope>
    <source>
        <strain evidence="2">BGI-DK2014c</strain>
        <tissue evidence="2">Whole body</tissue>
    </source>
</reference>
<proteinExistence type="predicted"/>
<dbReference type="GO" id="GO:0016491">
    <property type="term" value="F:oxidoreductase activity"/>
    <property type="evidence" value="ECO:0007669"/>
    <property type="project" value="InterPro"/>
</dbReference>
<protein>
    <submittedName>
        <fullName evidence="2">QORL2 protein</fullName>
    </submittedName>
</protein>
<dbReference type="InterPro" id="IPR011032">
    <property type="entry name" value="GroES-like_sf"/>
</dbReference>
<dbReference type="Pfam" id="PF08240">
    <property type="entry name" value="ADH_N"/>
    <property type="match status" value="1"/>
</dbReference>
<dbReference type="InterPro" id="IPR013149">
    <property type="entry name" value="ADH-like_C"/>
</dbReference>
<feature type="non-terminal residue" evidence="2">
    <location>
        <position position="1"/>
    </location>
</feature>
<name>A0A836FXJ3_9HYME</name>
<comment type="caution">
    <text evidence="2">The sequence shown here is derived from an EMBL/GenBank/DDBJ whole genome shotgun (WGS) entry which is preliminary data.</text>
</comment>
<keyword evidence="3" id="KW-1185">Reference proteome</keyword>
<dbReference type="EMBL" id="JAANIA010000071">
    <property type="protein sequence ID" value="KAG5327595.1"/>
    <property type="molecule type" value="Genomic_DNA"/>
</dbReference>
<dbReference type="InterPro" id="IPR013154">
    <property type="entry name" value="ADH-like_N"/>
</dbReference>
<dbReference type="SUPFAM" id="SSF51735">
    <property type="entry name" value="NAD(P)-binding Rossmann-fold domains"/>
    <property type="match status" value="1"/>
</dbReference>
<dbReference type="InterPro" id="IPR051397">
    <property type="entry name" value="Zn-ADH-like_protein"/>
</dbReference>
<evidence type="ECO:0000259" key="1">
    <source>
        <dbReference type="SMART" id="SM00829"/>
    </source>
</evidence>
<dbReference type="SMART" id="SM00829">
    <property type="entry name" value="PKS_ER"/>
    <property type="match status" value="1"/>
</dbReference>
<dbReference type="GO" id="GO:0005739">
    <property type="term" value="C:mitochondrion"/>
    <property type="evidence" value="ECO:0007669"/>
    <property type="project" value="TreeGrafter"/>
</dbReference>
<dbReference type="PANTHER" id="PTHR43677">
    <property type="entry name" value="SHORT-CHAIN DEHYDROGENASE/REDUCTASE"/>
    <property type="match status" value="1"/>
</dbReference>
<organism evidence="2 3">
    <name type="scientific">Pseudoatta argentina</name>
    <dbReference type="NCBI Taxonomy" id="621737"/>
    <lineage>
        <taxon>Eukaryota</taxon>
        <taxon>Metazoa</taxon>
        <taxon>Ecdysozoa</taxon>
        <taxon>Arthropoda</taxon>
        <taxon>Hexapoda</taxon>
        <taxon>Insecta</taxon>
        <taxon>Pterygota</taxon>
        <taxon>Neoptera</taxon>
        <taxon>Endopterygota</taxon>
        <taxon>Hymenoptera</taxon>
        <taxon>Apocrita</taxon>
        <taxon>Aculeata</taxon>
        <taxon>Formicoidea</taxon>
        <taxon>Formicidae</taxon>
        <taxon>Myrmicinae</taxon>
        <taxon>Pseudoatta</taxon>
    </lineage>
</organism>
<feature type="domain" description="Enoyl reductase (ER)" evidence="1">
    <location>
        <begin position="57"/>
        <end position="370"/>
    </location>
</feature>
<evidence type="ECO:0000313" key="3">
    <source>
        <dbReference type="Proteomes" id="UP000668214"/>
    </source>
</evidence>
<dbReference type="Gene3D" id="3.90.180.10">
    <property type="entry name" value="Medium-chain alcohol dehydrogenases, catalytic domain"/>
    <property type="match status" value="1"/>
</dbReference>
<dbReference type="Pfam" id="PF00107">
    <property type="entry name" value="ADH_zinc_N"/>
    <property type="match status" value="1"/>
</dbReference>
<dbReference type="Proteomes" id="UP000668214">
    <property type="component" value="Unassembled WGS sequence"/>
</dbReference>